<reference evidence="3" key="1">
    <citation type="journal article" date="2019" name="Int. J. Syst. Evol. Microbiol.">
        <title>The Global Catalogue of Microorganisms (GCM) 10K type strain sequencing project: providing services to taxonomists for standard genome sequencing and annotation.</title>
        <authorList>
            <consortium name="The Broad Institute Genomics Platform"/>
            <consortium name="The Broad Institute Genome Sequencing Center for Infectious Disease"/>
            <person name="Wu L."/>
            <person name="Ma J."/>
        </authorList>
    </citation>
    <scope>NUCLEOTIDE SEQUENCE [LARGE SCALE GENOMIC DNA]</scope>
    <source>
        <strain evidence="3">IBRC 10765</strain>
    </source>
</reference>
<evidence type="ECO:0000256" key="1">
    <source>
        <dbReference type="SAM" id="SignalP"/>
    </source>
</evidence>
<proteinExistence type="predicted"/>
<gene>
    <name evidence="2" type="ORF">ACFOOG_05915</name>
</gene>
<comment type="caution">
    <text evidence="2">The sequence shown here is derived from an EMBL/GenBank/DDBJ whole genome shotgun (WGS) entry which is preliminary data.</text>
</comment>
<feature type="signal peptide" evidence="1">
    <location>
        <begin position="1"/>
        <end position="23"/>
    </location>
</feature>
<keyword evidence="3" id="KW-1185">Reference proteome</keyword>
<dbReference type="RefSeq" id="WP_380694429.1">
    <property type="nucleotide sequence ID" value="NZ_JBHRYR010000002.1"/>
</dbReference>
<accession>A0ABV7ZW41</accession>
<sequence>MSKLGRILVAGLLAGVMATSVQAVEYWTGGVGIESRAQAPEQNTYVEFFNIEGNYLAEIWFTLSDREGNILAEGLTDGPWVVMNLPNGTYRIRGERLENAEMQAAWFTVTGSQRQIVGLKYQSE</sequence>
<dbReference type="Proteomes" id="UP001595617">
    <property type="component" value="Unassembled WGS sequence"/>
</dbReference>
<protein>
    <recommendedName>
        <fullName evidence="4">Carboxypeptidase regulatory-like domain-containing protein</fullName>
    </recommendedName>
</protein>
<evidence type="ECO:0000313" key="3">
    <source>
        <dbReference type="Proteomes" id="UP001595617"/>
    </source>
</evidence>
<dbReference type="EMBL" id="JBHRYR010000002">
    <property type="protein sequence ID" value="MFC3852366.1"/>
    <property type="molecule type" value="Genomic_DNA"/>
</dbReference>
<evidence type="ECO:0000313" key="2">
    <source>
        <dbReference type="EMBL" id="MFC3852366.1"/>
    </source>
</evidence>
<keyword evidence="1" id="KW-0732">Signal</keyword>
<name>A0ABV7ZW41_9GAMM</name>
<evidence type="ECO:0008006" key="4">
    <source>
        <dbReference type="Google" id="ProtNLM"/>
    </source>
</evidence>
<organism evidence="2 3">
    <name type="scientific">Saccharospirillum mangrovi</name>
    <dbReference type="NCBI Taxonomy" id="2161747"/>
    <lineage>
        <taxon>Bacteria</taxon>
        <taxon>Pseudomonadati</taxon>
        <taxon>Pseudomonadota</taxon>
        <taxon>Gammaproteobacteria</taxon>
        <taxon>Oceanospirillales</taxon>
        <taxon>Saccharospirillaceae</taxon>
        <taxon>Saccharospirillum</taxon>
    </lineage>
</organism>
<feature type="chain" id="PRO_5046438125" description="Carboxypeptidase regulatory-like domain-containing protein" evidence="1">
    <location>
        <begin position="24"/>
        <end position="124"/>
    </location>
</feature>